<gene>
    <name evidence="2" type="ORF">COLO4_26569</name>
</gene>
<accession>A0A1R3HW96</accession>
<feature type="region of interest" description="Disordered" evidence="1">
    <location>
        <begin position="56"/>
        <end position="98"/>
    </location>
</feature>
<protein>
    <submittedName>
        <fullName evidence="2">Uncharacterized protein</fullName>
    </submittedName>
</protein>
<dbReference type="EMBL" id="AWUE01019282">
    <property type="protein sequence ID" value="OMO74623.1"/>
    <property type="molecule type" value="Genomic_DNA"/>
</dbReference>
<proteinExistence type="predicted"/>
<evidence type="ECO:0000313" key="3">
    <source>
        <dbReference type="Proteomes" id="UP000187203"/>
    </source>
</evidence>
<organism evidence="2 3">
    <name type="scientific">Corchorus olitorius</name>
    <dbReference type="NCBI Taxonomy" id="93759"/>
    <lineage>
        <taxon>Eukaryota</taxon>
        <taxon>Viridiplantae</taxon>
        <taxon>Streptophyta</taxon>
        <taxon>Embryophyta</taxon>
        <taxon>Tracheophyta</taxon>
        <taxon>Spermatophyta</taxon>
        <taxon>Magnoliopsida</taxon>
        <taxon>eudicotyledons</taxon>
        <taxon>Gunneridae</taxon>
        <taxon>Pentapetalae</taxon>
        <taxon>rosids</taxon>
        <taxon>malvids</taxon>
        <taxon>Malvales</taxon>
        <taxon>Malvaceae</taxon>
        <taxon>Grewioideae</taxon>
        <taxon>Apeibeae</taxon>
        <taxon>Corchorus</taxon>
    </lineage>
</organism>
<keyword evidence="3" id="KW-1185">Reference proteome</keyword>
<dbReference type="OrthoDB" id="10389332at2759"/>
<name>A0A1R3HW96_9ROSI</name>
<evidence type="ECO:0000313" key="2">
    <source>
        <dbReference type="EMBL" id="OMO74623.1"/>
    </source>
</evidence>
<evidence type="ECO:0000256" key="1">
    <source>
        <dbReference type="SAM" id="MobiDB-lite"/>
    </source>
</evidence>
<feature type="region of interest" description="Disordered" evidence="1">
    <location>
        <begin position="1"/>
        <end position="21"/>
    </location>
</feature>
<dbReference type="AlphaFoldDB" id="A0A1R3HW96"/>
<sequence length="98" mass="10788">MSLPSIVESHTVGEIDSGDSMTETSVDILAIENCDTATVNVNESVMETVDKPTTAENRVEVRHSQRERKQPKHFDGFETDLPPSIAPPQPAPSLLTQW</sequence>
<dbReference type="Proteomes" id="UP000187203">
    <property type="component" value="Unassembled WGS sequence"/>
</dbReference>
<reference evidence="3" key="1">
    <citation type="submission" date="2013-09" db="EMBL/GenBank/DDBJ databases">
        <title>Corchorus olitorius genome sequencing.</title>
        <authorList>
            <person name="Alam M."/>
            <person name="Haque M.S."/>
            <person name="Islam M.S."/>
            <person name="Emdad E.M."/>
            <person name="Islam M.M."/>
            <person name="Ahmed B."/>
            <person name="Halim A."/>
            <person name="Hossen Q.M.M."/>
            <person name="Hossain M.Z."/>
            <person name="Ahmed R."/>
            <person name="Khan M.M."/>
            <person name="Islam R."/>
            <person name="Rashid M.M."/>
            <person name="Khan S.A."/>
            <person name="Rahman M.S."/>
            <person name="Alam M."/>
            <person name="Yahiya A.S."/>
            <person name="Khan M.S."/>
            <person name="Azam M.S."/>
            <person name="Haque T."/>
            <person name="Lashkar M.Z.H."/>
            <person name="Akhand A.I."/>
            <person name="Morshed G."/>
            <person name="Roy S."/>
            <person name="Uddin K.S."/>
            <person name="Rabeya T."/>
            <person name="Hossain A.S."/>
            <person name="Chowdhury A."/>
            <person name="Snigdha A.R."/>
            <person name="Mortoza M.S."/>
            <person name="Matin S.A."/>
            <person name="Hoque S.M.E."/>
            <person name="Islam M.K."/>
            <person name="Roy D.K."/>
            <person name="Haider R."/>
            <person name="Moosa M.M."/>
            <person name="Elias S.M."/>
            <person name="Hasan A.M."/>
            <person name="Jahan S."/>
            <person name="Shafiuddin M."/>
            <person name="Mahmood N."/>
            <person name="Shommy N.S."/>
        </authorList>
    </citation>
    <scope>NUCLEOTIDE SEQUENCE [LARGE SCALE GENOMIC DNA]</scope>
    <source>
        <strain evidence="3">cv. O-4</strain>
    </source>
</reference>
<comment type="caution">
    <text evidence="2">The sequence shown here is derived from an EMBL/GenBank/DDBJ whole genome shotgun (WGS) entry which is preliminary data.</text>
</comment>
<feature type="compositionally biased region" description="Basic and acidic residues" evidence="1">
    <location>
        <begin position="57"/>
        <end position="76"/>
    </location>
</feature>